<comment type="caution">
    <text evidence="7">The sequence shown here is derived from an EMBL/GenBank/DDBJ whole genome shotgun (WGS) entry which is preliminary data.</text>
</comment>
<gene>
    <name evidence="7" type="ORF">CAUJ_LOCUS142</name>
</gene>
<feature type="chain" id="PRO_5035732489" evidence="6">
    <location>
        <begin position="27"/>
        <end position="240"/>
    </location>
</feature>
<protein>
    <submittedName>
        <fullName evidence="7">Uncharacterized protein</fullName>
    </submittedName>
</protein>
<dbReference type="Proteomes" id="UP000835052">
    <property type="component" value="Unassembled WGS sequence"/>
</dbReference>
<feature type="transmembrane region" description="Helical" evidence="5">
    <location>
        <begin position="102"/>
        <end position="122"/>
    </location>
</feature>
<dbReference type="GO" id="GO:0012505">
    <property type="term" value="C:endomembrane system"/>
    <property type="evidence" value="ECO:0007669"/>
    <property type="project" value="UniProtKB-SubCell"/>
</dbReference>
<evidence type="ECO:0000256" key="5">
    <source>
        <dbReference type="SAM" id="Phobius"/>
    </source>
</evidence>
<evidence type="ECO:0000256" key="4">
    <source>
        <dbReference type="ARBA" id="ARBA00023136"/>
    </source>
</evidence>
<dbReference type="PANTHER" id="PTHR12479">
    <property type="entry name" value="LYSOSOMAL-ASSOCIATED TRANSMEMBRANE PROTEIN"/>
    <property type="match status" value="1"/>
</dbReference>
<evidence type="ECO:0000256" key="1">
    <source>
        <dbReference type="ARBA" id="ARBA00004127"/>
    </source>
</evidence>
<feature type="signal peptide" evidence="6">
    <location>
        <begin position="1"/>
        <end position="26"/>
    </location>
</feature>
<dbReference type="GO" id="GO:0005765">
    <property type="term" value="C:lysosomal membrane"/>
    <property type="evidence" value="ECO:0007669"/>
    <property type="project" value="TreeGrafter"/>
</dbReference>
<proteinExistence type="predicted"/>
<evidence type="ECO:0000256" key="3">
    <source>
        <dbReference type="ARBA" id="ARBA00022989"/>
    </source>
</evidence>
<feature type="transmembrane region" description="Helical" evidence="5">
    <location>
        <begin position="61"/>
        <end position="82"/>
    </location>
</feature>
<organism evidence="7 8">
    <name type="scientific">Caenorhabditis auriculariae</name>
    <dbReference type="NCBI Taxonomy" id="2777116"/>
    <lineage>
        <taxon>Eukaryota</taxon>
        <taxon>Metazoa</taxon>
        <taxon>Ecdysozoa</taxon>
        <taxon>Nematoda</taxon>
        <taxon>Chromadorea</taxon>
        <taxon>Rhabditida</taxon>
        <taxon>Rhabditina</taxon>
        <taxon>Rhabditomorpha</taxon>
        <taxon>Rhabditoidea</taxon>
        <taxon>Rhabditidae</taxon>
        <taxon>Peloderinae</taxon>
        <taxon>Caenorhabditis</taxon>
    </lineage>
</organism>
<dbReference type="OrthoDB" id="5801335at2759"/>
<keyword evidence="6" id="KW-0732">Signal</keyword>
<dbReference type="AlphaFoldDB" id="A0A8S1GNN8"/>
<evidence type="ECO:0000313" key="7">
    <source>
        <dbReference type="EMBL" id="CAD6184223.1"/>
    </source>
</evidence>
<feature type="transmembrane region" description="Helical" evidence="5">
    <location>
        <begin position="173"/>
        <end position="191"/>
    </location>
</feature>
<reference evidence="7" key="1">
    <citation type="submission" date="2020-10" db="EMBL/GenBank/DDBJ databases">
        <authorList>
            <person name="Kikuchi T."/>
        </authorList>
    </citation>
    <scope>NUCLEOTIDE SEQUENCE</scope>
    <source>
        <strain evidence="7">NKZ352</strain>
    </source>
</reference>
<feature type="transmembrane region" description="Helical" evidence="5">
    <location>
        <begin position="134"/>
        <end position="153"/>
    </location>
</feature>
<keyword evidence="4 5" id="KW-0472">Membrane</keyword>
<accession>A0A8S1GNN8</accession>
<comment type="subcellular location">
    <subcellularLocation>
        <location evidence="1">Endomembrane system</location>
        <topology evidence="1">Multi-pass membrane protein</topology>
    </subcellularLocation>
</comment>
<sequence>MGVRLFLLSRHVILGCLQEMAKPVNAFSSDGTFQVDAIWDCNAPKYRVACQSVHVTKAAKFIGYSQVFIIALFAISVVSLYSQPHPKVEELEYRDEVNVYLTPRYISGLLTALSLQLSLVVLMLHGVRTGRRSFLLPFIAFASVALFLAIFQVSMDALALMSNDGSRDNLAQVVAHFIGIFVHVWCMAVICKCYSFFGDKHVAESIGQQLQSTSIAFAIDFSRPPPYSRFYAEKQPLNSA</sequence>
<name>A0A8S1GNN8_9PELO</name>
<keyword evidence="8" id="KW-1185">Reference proteome</keyword>
<dbReference type="InterPro" id="IPR051115">
    <property type="entry name" value="LAPTM_transporter"/>
</dbReference>
<evidence type="ECO:0000313" key="8">
    <source>
        <dbReference type="Proteomes" id="UP000835052"/>
    </source>
</evidence>
<dbReference type="EMBL" id="CAJGYM010000001">
    <property type="protein sequence ID" value="CAD6184223.1"/>
    <property type="molecule type" value="Genomic_DNA"/>
</dbReference>
<keyword evidence="2 5" id="KW-0812">Transmembrane</keyword>
<evidence type="ECO:0000256" key="2">
    <source>
        <dbReference type="ARBA" id="ARBA00022692"/>
    </source>
</evidence>
<keyword evidence="3 5" id="KW-1133">Transmembrane helix</keyword>
<dbReference type="PANTHER" id="PTHR12479:SF13">
    <property type="entry name" value="DUF4149 DOMAIN-CONTAINING PROTEIN"/>
    <property type="match status" value="1"/>
</dbReference>
<evidence type="ECO:0000256" key="6">
    <source>
        <dbReference type="SAM" id="SignalP"/>
    </source>
</evidence>